<comment type="catalytic activity">
    <reaction evidence="1 16">
        <text>2 a phenolic donor + H2O2 = 2 a phenolic radical donor + 2 H2O</text>
        <dbReference type="Rhea" id="RHEA:56136"/>
        <dbReference type="ChEBI" id="CHEBI:15377"/>
        <dbReference type="ChEBI" id="CHEBI:16240"/>
        <dbReference type="ChEBI" id="CHEBI:139520"/>
        <dbReference type="ChEBI" id="CHEBI:139521"/>
        <dbReference type="EC" id="1.11.1.7"/>
    </reaction>
</comment>
<dbReference type="GO" id="GO:0009505">
    <property type="term" value="C:plant-type cell wall"/>
    <property type="evidence" value="ECO:0000318"/>
    <property type="project" value="GO_Central"/>
</dbReference>
<keyword evidence="7 16" id="KW-0732">Signal</keyword>
<evidence type="ECO:0000256" key="2">
    <source>
        <dbReference type="ARBA" id="ARBA00006873"/>
    </source>
</evidence>
<evidence type="ECO:0000256" key="15">
    <source>
        <dbReference type="PIRSR" id="PIRSR600823-5"/>
    </source>
</evidence>
<dbReference type="GO" id="GO:0006979">
    <property type="term" value="P:response to oxidative stress"/>
    <property type="evidence" value="ECO:0007669"/>
    <property type="project" value="UniProtKB-UniRule"/>
</dbReference>
<keyword evidence="4 16" id="KW-0575">Peroxidase</keyword>
<dbReference type="EMBL" id="ABEU02000012">
    <property type="protein sequence ID" value="PNR44110.1"/>
    <property type="molecule type" value="Genomic_DNA"/>
</dbReference>
<dbReference type="AlphaFoldDB" id="A9S3T7"/>
<feature type="binding site" evidence="13">
    <location>
        <position position="193"/>
    </location>
    <ligand>
        <name>Ca(2+)</name>
        <dbReference type="ChEBI" id="CHEBI:29108"/>
        <label>2</label>
    </ligand>
</feature>
<name>A9S3T7_PHYPA</name>
<evidence type="ECO:0000313" key="19">
    <source>
        <dbReference type="EnsemblPlants" id="Pp3c12_19290V3.1"/>
    </source>
</evidence>
<feature type="domain" description="Plant heme peroxidase family profile" evidence="17">
    <location>
        <begin position="28"/>
        <end position="317"/>
    </location>
</feature>
<feature type="disulfide bond" evidence="15">
    <location>
        <begin position="120"/>
        <end position="313"/>
    </location>
</feature>
<sequence>MARILRASCIFALVCVIAISLSVNQVDALDYNYYRKSCPQAESIIFREVQRYFKKDPTVAPGLLRLIFHDCFVRGCDASVLLSGRRSERASAINARLHGFQVIDAAKHYLEDACPRTVSCADILAYASRDAVVLTGGKGWRVIAGRRDGRISNKIEPEQNIPTAFASVNELVSTFAQQGLNTEDMVVLSGAHTIGVTHCNHISDRIYNPVDKTMPKDLLKSLQKSCPKASSPTSLVMDRKSVHKFDTEYFRNIRAGYGLMTSDQGLYREDFTRPIVDANLNQRAFVNRFAEAMFKLQFIQPLEAPDGEIRRRCQCRN</sequence>
<dbReference type="SUPFAM" id="SSF48113">
    <property type="entry name" value="Heme-dependent peroxidases"/>
    <property type="match status" value="1"/>
</dbReference>
<evidence type="ECO:0000256" key="1">
    <source>
        <dbReference type="ARBA" id="ARBA00000189"/>
    </source>
</evidence>
<dbReference type="RefSeq" id="XP_024390022.1">
    <property type="nucleotide sequence ID" value="XM_024534254.2"/>
</dbReference>
<reference evidence="18 20" key="1">
    <citation type="journal article" date="2008" name="Science">
        <title>The Physcomitrella genome reveals evolutionary insights into the conquest of land by plants.</title>
        <authorList>
            <person name="Rensing S."/>
            <person name="Lang D."/>
            <person name="Zimmer A."/>
            <person name="Terry A."/>
            <person name="Salamov A."/>
            <person name="Shapiro H."/>
            <person name="Nishiyama T."/>
            <person name="Perroud P.-F."/>
            <person name="Lindquist E."/>
            <person name="Kamisugi Y."/>
            <person name="Tanahashi T."/>
            <person name="Sakakibara K."/>
            <person name="Fujita T."/>
            <person name="Oishi K."/>
            <person name="Shin-I T."/>
            <person name="Kuroki Y."/>
            <person name="Toyoda A."/>
            <person name="Suzuki Y."/>
            <person name="Hashimoto A."/>
            <person name="Yamaguchi K."/>
            <person name="Sugano A."/>
            <person name="Kohara Y."/>
            <person name="Fujiyama A."/>
            <person name="Anterola A."/>
            <person name="Aoki S."/>
            <person name="Ashton N."/>
            <person name="Barbazuk W.B."/>
            <person name="Barker E."/>
            <person name="Bennetzen J."/>
            <person name="Bezanilla M."/>
            <person name="Blankenship R."/>
            <person name="Cho S.H."/>
            <person name="Dutcher S."/>
            <person name="Estelle M."/>
            <person name="Fawcett J.A."/>
            <person name="Gundlach H."/>
            <person name="Hanada K."/>
            <person name="Heyl A."/>
            <person name="Hicks K.A."/>
            <person name="Hugh J."/>
            <person name="Lohr M."/>
            <person name="Mayer K."/>
            <person name="Melkozernov A."/>
            <person name="Murata T."/>
            <person name="Nelson D."/>
            <person name="Pils B."/>
            <person name="Prigge M."/>
            <person name="Reiss B."/>
            <person name="Renner T."/>
            <person name="Rombauts S."/>
            <person name="Rushton P."/>
            <person name="Sanderfoot A."/>
            <person name="Schween G."/>
            <person name="Shiu S.-H."/>
            <person name="Stueber K."/>
            <person name="Theodoulou F.L."/>
            <person name="Tu H."/>
            <person name="Van de Peer Y."/>
            <person name="Verrier P.J."/>
            <person name="Waters E."/>
            <person name="Wood A."/>
            <person name="Yang L."/>
            <person name="Cove D."/>
            <person name="Cuming A."/>
            <person name="Hasebe M."/>
            <person name="Lucas S."/>
            <person name="Mishler D.B."/>
            <person name="Reski R."/>
            <person name="Grigoriev I."/>
            <person name="Quatrano R.S."/>
            <person name="Boore J.L."/>
        </authorList>
    </citation>
    <scope>NUCLEOTIDE SEQUENCE [LARGE SCALE GENOMIC DNA]</scope>
    <source>
        <strain evidence="19 20">cv. Gransden 2004</strain>
    </source>
</reference>
<dbReference type="GO" id="GO:0046872">
    <property type="term" value="F:metal ion binding"/>
    <property type="evidence" value="ECO:0007669"/>
    <property type="project" value="UniProtKB-UniRule"/>
</dbReference>
<evidence type="ECO:0000256" key="14">
    <source>
        <dbReference type="PIRSR" id="PIRSR600823-4"/>
    </source>
</evidence>
<dbReference type="EnsemblPlants" id="Pp3c12_19290V3.2">
    <property type="protein sequence ID" value="Pp3c12_19290V3.2"/>
    <property type="gene ID" value="Pp3c12_19290"/>
</dbReference>
<dbReference type="GO" id="GO:0020037">
    <property type="term" value="F:heme binding"/>
    <property type="evidence" value="ECO:0007669"/>
    <property type="project" value="UniProtKB-UniRule"/>
</dbReference>
<dbReference type="EC" id="1.11.1.7" evidence="3 16"/>
<dbReference type="Proteomes" id="UP000006727">
    <property type="component" value="Chromosome 12"/>
</dbReference>
<evidence type="ECO:0000256" key="3">
    <source>
        <dbReference type="ARBA" id="ARBA00012313"/>
    </source>
</evidence>
<protein>
    <recommendedName>
        <fullName evidence="3 16">Peroxidase</fullName>
        <ecNumber evidence="3 16">1.11.1.7</ecNumber>
    </recommendedName>
</protein>
<dbReference type="GO" id="GO:0140825">
    <property type="term" value="F:lactoperoxidase activity"/>
    <property type="evidence" value="ECO:0007669"/>
    <property type="project" value="UniProtKB-EC"/>
</dbReference>
<feature type="binding site" evidence="13">
    <location>
        <position position="246"/>
    </location>
    <ligand>
        <name>Ca(2+)</name>
        <dbReference type="ChEBI" id="CHEBI:29108"/>
        <label>2</label>
    </ligand>
</feature>
<dbReference type="Gene3D" id="1.10.420.10">
    <property type="entry name" value="Peroxidase, domain 2"/>
    <property type="match status" value="1"/>
</dbReference>
<dbReference type="KEGG" id="ppp:112289218"/>
<dbReference type="InterPro" id="IPR033905">
    <property type="entry name" value="Secretory_peroxidase"/>
</dbReference>
<evidence type="ECO:0000256" key="7">
    <source>
        <dbReference type="ARBA" id="ARBA00022729"/>
    </source>
</evidence>
<organism evidence="18">
    <name type="scientific">Physcomitrium patens</name>
    <name type="common">Spreading-leaved earth moss</name>
    <name type="synonym">Physcomitrella patens</name>
    <dbReference type="NCBI Taxonomy" id="3218"/>
    <lineage>
        <taxon>Eukaryota</taxon>
        <taxon>Viridiplantae</taxon>
        <taxon>Streptophyta</taxon>
        <taxon>Embryophyta</taxon>
        <taxon>Bryophyta</taxon>
        <taxon>Bryophytina</taxon>
        <taxon>Bryopsida</taxon>
        <taxon>Funariidae</taxon>
        <taxon>Funariales</taxon>
        <taxon>Funariaceae</taxon>
        <taxon>Physcomitrium</taxon>
    </lineage>
</organism>
<evidence type="ECO:0000256" key="4">
    <source>
        <dbReference type="ARBA" id="ARBA00022559"/>
    </source>
</evidence>
<keyword evidence="16" id="KW-0376">Hydrogen peroxide</keyword>
<dbReference type="InterPro" id="IPR019793">
    <property type="entry name" value="Peroxidases_heam-ligand_BS"/>
</dbReference>
<keyword evidence="6 13" id="KW-0479">Metal-binding</keyword>
<dbReference type="Gramene" id="Pp3c12_19290V3.2">
    <property type="protein sequence ID" value="Pp3c12_19290V3.2"/>
    <property type="gene ID" value="Pp3c12_19290"/>
</dbReference>
<dbReference type="GO" id="GO:0006950">
    <property type="term" value="P:response to stress"/>
    <property type="evidence" value="ECO:0000318"/>
    <property type="project" value="GO_Central"/>
</dbReference>
<comment type="cofactor">
    <cofactor evidence="13 16">
        <name>Ca(2+)</name>
        <dbReference type="ChEBI" id="CHEBI:29108"/>
    </cofactor>
    <text evidence="13 16">Binds 2 calcium ions per subunit.</text>
</comment>
<evidence type="ECO:0000256" key="16">
    <source>
        <dbReference type="RuleBase" id="RU362060"/>
    </source>
</evidence>
<evidence type="ECO:0000313" key="18">
    <source>
        <dbReference type="EMBL" id="PNR44110.1"/>
    </source>
</evidence>
<feature type="binding site" evidence="13">
    <location>
        <position position="79"/>
    </location>
    <ligand>
        <name>Ca(2+)</name>
        <dbReference type="ChEBI" id="CHEBI:29108"/>
        <label>1</label>
    </ligand>
</feature>
<keyword evidence="5 16" id="KW-0349">Heme</keyword>
<keyword evidence="20" id="KW-1185">Reference proteome</keyword>
<feature type="binding site" evidence="13">
    <location>
        <position position="70"/>
    </location>
    <ligand>
        <name>Ca(2+)</name>
        <dbReference type="ChEBI" id="CHEBI:29108"/>
        <label>1</label>
    </ligand>
</feature>
<keyword evidence="13 16" id="KW-0106">Calcium</keyword>
<dbReference type="PANTHER" id="PTHR31517">
    <property type="match status" value="1"/>
</dbReference>
<accession>A9S3T7</accession>
<dbReference type="GO" id="GO:0005576">
    <property type="term" value="C:extracellular region"/>
    <property type="evidence" value="ECO:0007669"/>
    <property type="project" value="UniProtKB-SubCell"/>
</dbReference>
<feature type="binding site" description="axial binding residue" evidence="13">
    <location>
        <position position="192"/>
    </location>
    <ligand>
        <name>heme b</name>
        <dbReference type="ChEBI" id="CHEBI:60344"/>
    </ligand>
    <ligandPart>
        <name>Fe</name>
        <dbReference type="ChEBI" id="CHEBI:18248"/>
    </ligandPart>
</feature>
<dbReference type="Gramene" id="Pp3c12_19290V3.1">
    <property type="protein sequence ID" value="Pp3c12_19290V3.1"/>
    <property type="gene ID" value="Pp3c12_19290"/>
</dbReference>
<dbReference type="InterPro" id="IPR019794">
    <property type="entry name" value="Peroxidases_AS"/>
</dbReference>
<keyword evidence="16" id="KW-0964">Secreted</keyword>
<feature type="binding site" evidence="12">
    <location>
        <position position="162"/>
    </location>
    <ligand>
        <name>substrate</name>
    </ligand>
</feature>
<reference evidence="18 20" key="2">
    <citation type="journal article" date="2018" name="Plant J.">
        <title>The Physcomitrella patens chromosome-scale assembly reveals moss genome structure and evolution.</title>
        <authorList>
            <person name="Lang D."/>
            <person name="Ullrich K.K."/>
            <person name="Murat F."/>
            <person name="Fuchs J."/>
            <person name="Jenkins J."/>
            <person name="Haas F.B."/>
            <person name="Piednoel M."/>
            <person name="Gundlach H."/>
            <person name="Van Bel M."/>
            <person name="Meyberg R."/>
            <person name="Vives C."/>
            <person name="Morata J."/>
            <person name="Symeonidi A."/>
            <person name="Hiss M."/>
            <person name="Muchero W."/>
            <person name="Kamisugi Y."/>
            <person name="Saleh O."/>
            <person name="Blanc G."/>
            <person name="Decker E.L."/>
            <person name="van Gessel N."/>
            <person name="Grimwood J."/>
            <person name="Hayes R.D."/>
            <person name="Graham S.W."/>
            <person name="Gunter L.E."/>
            <person name="McDaniel S.F."/>
            <person name="Hoernstein S.N.W."/>
            <person name="Larsson A."/>
            <person name="Li F.W."/>
            <person name="Perroud P.F."/>
            <person name="Phillips J."/>
            <person name="Ranjan P."/>
            <person name="Rokshar D.S."/>
            <person name="Rothfels C.J."/>
            <person name="Schneider L."/>
            <person name="Shu S."/>
            <person name="Stevenson D.W."/>
            <person name="Thummler F."/>
            <person name="Tillich M."/>
            <person name="Villarreal Aguilar J.C."/>
            <person name="Widiez T."/>
            <person name="Wong G.K."/>
            <person name="Wymore A."/>
            <person name="Zhang Y."/>
            <person name="Zimmer A.D."/>
            <person name="Quatrano R.S."/>
            <person name="Mayer K.F.X."/>
            <person name="Goodstein D."/>
            <person name="Casacuberta J.M."/>
            <person name="Vandepoele K."/>
            <person name="Reski R."/>
            <person name="Cuming A.C."/>
            <person name="Tuskan G.A."/>
            <person name="Maumus F."/>
            <person name="Salse J."/>
            <person name="Schmutz J."/>
            <person name="Rensing S.A."/>
        </authorList>
    </citation>
    <scope>NUCLEOTIDE SEQUENCE [LARGE SCALE GENOMIC DNA]</scope>
    <source>
        <strain evidence="19 20">cv. Gransden 2004</strain>
    </source>
</reference>
<evidence type="ECO:0000256" key="12">
    <source>
        <dbReference type="PIRSR" id="PIRSR600823-2"/>
    </source>
</evidence>
<evidence type="ECO:0000256" key="9">
    <source>
        <dbReference type="ARBA" id="ARBA00023004"/>
    </source>
</evidence>
<dbReference type="PRINTS" id="PR00458">
    <property type="entry name" value="PEROXIDASE"/>
</dbReference>
<comment type="cofactor">
    <cofactor evidence="13 16">
        <name>heme b</name>
        <dbReference type="ChEBI" id="CHEBI:60344"/>
    </cofactor>
    <text evidence="13 16">Binds 1 heme b (iron(II)-protoporphyrin IX) group per subunit.</text>
</comment>
<feature type="disulfide bond" evidence="15">
    <location>
        <begin position="199"/>
        <end position="226"/>
    </location>
</feature>
<dbReference type="InterPro" id="IPR000823">
    <property type="entry name" value="Peroxidase_pln"/>
</dbReference>
<feature type="disulfide bond" evidence="15">
    <location>
        <begin position="71"/>
        <end position="76"/>
    </location>
</feature>
<dbReference type="EnsemblPlants" id="Pp3c12_19290V3.1">
    <property type="protein sequence ID" value="Pp3c12_19290V3.1"/>
    <property type="gene ID" value="Pp3c12_19290"/>
</dbReference>
<dbReference type="PaxDb" id="3218-PP1S46_76V6.1"/>
<proteinExistence type="inferred from homology"/>
<dbReference type="Gene3D" id="1.10.520.10">
    <property type="match status" value="1"/>
</dbReference>
<dbReference type="PROSITE" id="PS50873">
    <property type="entry name" value="PEROXIDASE_4"/>
    <property type="match status" value="1"/>
</dbReference>
<feature type="binding site" evidence="13">
    <location>
        <position position="75"/>
    </location>
    <ligand>
        <name>Ca(2+)</name>
        <dbReference type="ChEBI" id="CHEBI:29108"/>
        <label>1</label>
    </ligand>
</feature>
<evidence type="ECO:0000313" key="20">
    <source>
        <dbReference type="Proteomes" id="UP000006727"/>
    </source>
</evidence>
<feature type="site" description="Transition state stabilizer" evidence="14">
    <location>
        <position position="65"/>
    </location>
</feature>
<keyword evidence="8 16" id="KW-0560">Oxidoreductase</keyword>
<dbReference type="PANTHER" id="PTHR31517:SF17">
    <property type="entry name" value="PEROXIDASE 6"/>
    <property type="match status" value="1"/>
</dbReference>
<feature type="chain" id="PRO_5014205160" description="Peroxidase" evidence="16">
    <location>
        <begin position="29"/>
        <end position="317"/>
    </location>
</feature>
<evidence type="ECO:0000256" key="13">
    <source>
        <dbReference type="PIRSR" id="PIRSR600823-3"/>
    </source>
</evidence>
<comment type="subcellular location">
    <subcellularLocation>
        <location evidence="16">Secreted</location>
    </subcellularLocation>
</comment>
<feature type="binding site" evidence="13">
    <location>
        <position position="238"/>
    </location>
    <ligand>
        <name>Ca(2+)</name>
        <dbReference type="ChEBI" id="CHEBI:29108"/>
        <label>2</label>
    </ligand>
</feature>
<dbReference type="InterPro" id="IPR002016">
    <property type="entry name" value="Haem_peroxidase"/>
</dbReference>
<dbReference type="FunFam" id="1.10.520.10:FF:000023">
    <property type="entry name" value="Peroxidase"/>
    <property type="match status" value="1"/>
</dbReference>
<evidence type="ECO:0000256" key="5">
    <source>
        <dbReference type="ARBA" id="ARBA00022617"/>
    </source>
</evidence>
<feature type="active site" description="Proton acceptor" evidence="11">
    <location>
        <position position="69"/>
    </location>
</feature>
<keyword evidence="10 15" id="KW-1015">Disulfide bond</keyword>
<dbReference type="STRING" id="3218.A9S3T7"/>
<comment type="similarity">
    <text evidence="16">Belongs to the peroxidase family. Classical plant (class III) peroxidase subfamily.</text>
</comment>
<gene>
    <name evidence="19" type="primary">LOC112289218</name>
    <name evidence="18" type="ORF">PHYPA_016494</name>
</gene>
<dbReference type="GO" id="GO:0004601">
    <property type="term" value="F:peroxidase activity"/>
    <property type="evidence" value="ECO:0000318"/>
    <property type="project" value="GO_Central"/>
</dbReference>
<dbReference type="GO" id="GO:0042744">
    <property type="term" value="P:hydrogen peroxide catabolic process"/>
    <property type="evidence" value="ECO:0007669"/>
    <property type="project" value="UniProtKB-KW"/>
</dbReference>
<feature type="disulfide bond" evidence="15">
    <location>
        <begin position="38"/>
        <end position="114"/>
    </location>
</feature>
<evidence type="ECO:0000256" key="11">
    <source>
        <dbReference type="PIRSR" id="PIRSR600823-1"/>
    </source>
</evidence>
<dbReference type="Pfam" id="PF00141">
    <property type="entry name" value="peroxidase"/>
    <property type="match status" value="1"/>
</dbReference>
<comment type="function">
    <text evidence="16">Removal of H(2)O(2), oxidation of toxic reductants, biosynthesis and degradation of lignin, suberization, auxin catabolism, response to environmental stresses such as wounding, pathogen attack and oxidative stress.</text>
</comment>
<feature type="binding site" evidence="13">
    <location>
        <position position="73"/>
    </location>
    <ligand>
        <name>Ca(2+)</name>
        <dbReference type="ChEBI" id="CHEBI:29108"/>
        <label>1</label>
    </ligand>
</feature>
<feature type="binding site" evidence="13">
    <location>
        <position position="88"/>
    </location>
    <ligand>
        <name>Ca(2+)</name>
        <dbReference type="ChEBI" id="CHEBI:29108"/>
        <label>1</label>
    </ligand>
</feature>
<evidence type="ECO:0000259" key="17">
    <source>
        <dbReference type="PROSITE" id="PS50873"/>
    </source>
</evidence>
<evidence type="ECO:0000256" key="6">
    <source>
        <dbReference type="ARBA" id="ARBA00022723"/>
    </source>
</evidence>
<comment type="similarity">
    <text evidence="2">Belongs to the peroxidase family. Ascorbate peroxidase subfamily.</text>
</comment>
<dbReference type="InterPro" id="IPR010255">
    <property type="entry name" value="Haem_peroxidase_sf"/>
</dbReference>
<feature type="binding site" evidence="13">
    <location>
        <position position="77"/>
    </location>
    <ligand>
        <name>Ca(2+)</name>
        <dbReference type="ChEBI" id="CHEBI:29108"/>
        <label>1</label>
    </ligand>
</feature>
<dbReference type="HOGENOM" id="CLU_010543_0_1_1"/>
<dbReference type="GeneID" id="112289218"/>
<dbReference type="PRINTS" id="PR00461">
    <property type="entry name" value="PLPEROXIDASE"/>
</dbReference>
<dbReference type="eggNOG" id="ENOG502QU16">
    <property type="taxonomic scope" value="Eukaryota"/>
</dbReference>
<evidence type="ECO:0000256" key="10">
    <source>
        <dbReference type="ARBA" id="ARBA00023157"/>
    </source>
</evidence>
<dbReference type="FunFam" id="1.10.420.10:FF:000007">
    <property type="entry name" value="Peroxidase"/>
    <property type="match status" value="1"/>
</dbReference>
<dbReference type="PROSITE" id="PS00436">
    <property type="entry name" value="PEROXIDASE_2"/>
    <property type="match status" value="1"/>
</dbReference>
<dbReference type="CDD" id="cd00693">
    <property type="entry name" value="secretory_peroxidase"/>
    <property type="match status" value="1"/>
</dbReference>
<evidence type="ECO:0000256" key="8">
    <source>
        <dbReference type="ARBA" id="ARBA00023002"/>
    </source>
</evidence>
<dbReference type="PROSITE" id="PS00435">
    <property type="entry name" value="PEROXIDASE_1"/>
    <property type="match status" value="1"/>
</dbReference>
<feature type="signal peptide" evidence="16">
    <location>
        <begin position="1"/>
        <end position="28"/>
    </location>
</feature>
<dbReference type="OrthoDB" id="2113341at2759"/>
<reference evidence="19" key="3">
    <citation type="submission" date="2020-12" db="UniProtKB">
        <authorList>
            <consortium name="EnsemblPlants"/>
        </authorList>
    </citation>
    <scope>IDENTIFICATION</scope>
</reference>
<keyword evidence="9 13" id="KW-0408">Iron</keyword>